<gene>
    <name evidence="2" type="ORF">QSP1433_LOCUS205</name>
</gene>
<sequence length="800" mass="89132">MQTFKSNLHYLSLVLVVYIVAGNESFNPDISATCKENPICNESTALLATFETSLNDLNSAVELPLELAGRTDQLVRVLSPAASSLNSVKQAMGALQHAPYVGGVAKTVYTALHIVHEPIAYTNTALEPLQKYVNTPARHLNATLQELLSDPDGVLGGVGQLIETALNFNTSMSDMCILNTALGELGGLIRPMKQQVQAAVACFQDIKQLLQGMLEGFHKVKTALTLNSTVLTTIRDVVNTTFSQLDPFWKAFGPVVTAISNVLNQVLPIDGRWCIKIFFWKTCFTIRTGLTIGGILNFVNGALSAFFNVLRYIPGVNWIVSAVEGLIDKAINAVMKPIIDKLGIPAILKPNLYLPFPQDIFTNPLAMFPNYLDQAKLAIGKRFNETKQQVKAALENVTDTVKDSLGLDKTCFSEADPIECVKHLAPSVNLSMPMPFDLESIMAKIHQVDIFPLLEDGLSCSSTTQIRICDYISNSTGCTSKLTIPVCTSLGFASSTSGKNLLNALDDFGAVAETRRRLSASANGGPDWSMIIYPGLKAYNTPQELEAMGKVGYKTKFVKYLNEKKHELPTFKYIDFGKTDELEIFEWQARILISFSNGKFQSLSFRPRIKFLKVSVHKLWEPKANWPEGLTSLVNYPIPKVPKRVGDTWEATREWVVGWLRRKINQGNHFDFSRLRELGKPLNLDFTKWDPLIEIAFVVASAESGPKKKNHFLAPDRGGVHVYWNNGLFEVGFALRSTDNVFQFPLCFSVMLPRWGEIQKFWPSDKSIKSIFNFLTRRGTSAERKNTFNAFFYAEWIYGI</sequence>
<reference evidence="2" key="1">
    <citation type="submission" date="2021-01" db="EMBL/GenBank/DDBJ databases">
        <authorList>
            <person name="Corre E."/>
            <person name="Pelletier E."/>
            <person name="Niang G."/>
            <person name="Scheremetjew M."/>
            <person name="Finn R."/>
            <person name="Kale V."/>
            <person name="Holt S."/>
            <person name="Cochrane G."/>
            <person name="Meng A."/>
            <person name="Brown T."/>
            <person name="Cohen L."/>
        </authorList>
    </citation>
    <scope>NUCLEOTIDE SEQUENCE</scope>
    <source>
        <strain evidence="2">NY070348D</strain>
    </source>
</reference>
<evidence type="ECO:0000313" key="2">
    <source>
        <dbReference type="EMBL" id="CAD9662091.1"/>
    </source>
</evidence>
<evidence type="ECO:0000256" key="1">
    <source>
        <dbReference type="SAM" id="SignalP"/>
    </source>
</evidence>
<accession>A0A7S2W1M3</accession>
<feature type="chain" id="PRO_5030868116" evidence="1">
    <location>
        <begin position="26"/>
        <end position="800"/>
    </location>
</feature>
<proteinExistence type="predicted"/>
<organism evidence="2">
    <name type="scientific">Mucochytrium quahogii</name>
    <dbReference type="NCBI Taxonomy" id="96639"/>
    <lineage>
        <taxon>Eukaryota</taxon>
        <taxon>Sar</taxon>
        <taxon>Stramenopiles</taxon>
        <taxon>Bigyra</taxon>
        <taxon>Labyrinthulomycetes</taxon>
        <taxon>Thraustochytrida</taxon>
        <taxon>Thraustochytriidae</taxon>
        <taxon>Mucochytrium</taxon>
    </lineage>
</organism>
<name>A0A7S2W1M3_9STRA</name>
<protein>
    <submittedName>
        <fullName evidence="2">Uncharacterized protein</fullName>
    </submittedName>
</protein>
<dbReference type="EMBL" id="HBHK01000349">
    <property type="protein sequence ID" value="CAD9662091.1"/>
    <property type="molecule type" value="Transcribed_RNA"/>
</dbReference>
<keyword evidence="1" id="KW-0732">Signal</keyword>
<dbReference type="AlphaFoldDB" id="A0A7S2W1M3"/>
<feature type="signal peptide" evidence="1">
    <location>
        <begin position="1"/>
        <end position="25"/>
    </location>
</feature>